<gene>
    <name evidence="1" type="ORF">KOR34_08200</name>
</gene>
<name>A0A5C5VD56_9BACT</name>
<evidence type="ECO:0000313" key="1">
    <source>
        <dbReference type="EMBL" id="TWT35923.1"/>
    </source>
</evidence>
<sequence>MKLTFRSTEPPLPTATTAACGAGMDFGSQSAKVVLATASTSPRIVAACRLVYPAEIVGDPIKQAAFVAEWVDQWSAATVRKAHCALPLSLTDYEATDLAPSQTDPEQAAAEKLGQVLGGGAAQVTADHWVTSCPDRPQRLHVLWASRDLAAGVTREMVRRRLPCRSLSASPATLGIVATASGEGARLIVDLGVNSAAFAFVESGVVTYARPRVAIRTSEALATLTALLGVSPWAAETMVAEWGCIPGGGPIADSVQKSFAPWLRSLRFELQRTLGYLDGVGSSAHPTEVLLCGGGAELRGADRWLSEQLGLTVKTCPPPAAAEWHAAEPYSPVFATAAALAVSGGSA</sequence>
<comment type="caution">
    <text evidence="1">The sequence shown here is derived from an EMBL/GenBank/DDBJ whole genome shotgun (WGS) entry which is preliminary data.</text>
</comment>
<organism evidence="1 2">
    <name type="scientific">Posidoniimonas corsicana</name>
    <dbReference type="NCBI Taxonomy" id="1938618"/>
    <lineage>
        <taxon>Bacteria</taxon>
        <taxon>Pseudomonadati</taxon>
        <taxon>Planctomycetota</taxon>
        <taxon>Planctomycetia</taxon>
        <taxon>Pirellulales</taxon>
        <taxon>Lacipirellulaceae</taxon>
        <taxon>Posidoniimonas</taxon>
    </lineage>
</organism>
<dbReference type="Gene3D" id="3.30.420.40">
    <property type="match status" value="2"/>
</dbReference>
<dbReference type="OrthoDB" id="9768127at2"/>
<dbReference type="Proteomes" id="UP000316714">
    <property type="component" value="Unassembled WGS sequence"/>
</dbReference>
<keyword evidence="2" id="KW-1185">Reference proteome</keyword>
<dbReference type="PROSITE" id="PS51257">
    <property type="entry name" value="PROKAR_LIPOPROTEIN"/>
    <property type="match status" value="1"/>
</dbReference>
<proteinExistence type="predicted"/>
<accession>A0A5C5VD56</accession>
<reference evidence="1 2" key="1">
    <citation type="submission" date="2019-02" db="EMBL/GenBank/DDBJ databases">
        <title>Deep-cultivation of Planctomycetes and their phenomic and genomic characterization uncovers novel biology.</title>
        <authorList>
            <person name="Wiegand S."/>
            <person name="Jogler M."/>
            <person name="Boedeker C."/>
            <person name="Pinto D."/>
            <person name="Vollmers J."/>
            <person name="Rivas-Marin E."/>
            <person name="Kohn T."/>
            <person name="Peeters S.H."/>
            <person name="Heuer A."/>
            <person name="Rast P."/>
            <person name="Oberbeckmann S."/>
            <person name="Bunk B."/>
            <person name="Jeske O."/>
            <person name="Meyerdierks A."/>
            <person name="Storesund J.E."/>
            <person name="Kallscheuer N."/>
            <person name="Luecker S."/>
            <person name="Lage O.M."/>
            <person name="Pohl T."/>
            <person name="Merkel B.J."/>
            <person name="Hornburger P."/>
            <person name="Mueller R.-W."/>
            <person name="Bruemmer F."/>
            <person name="Labrenz M."/>
            <person name="Spormann A.M."/>
            <person name="Op Den Camp H."/>
            <person name="Overmann J."/>
            <person name="Amann R."/>
            <person name="Jetten M.S.M."/>
            <person name="Mascher T."/>
            <person name="Medema M.H."/>
            <person name="Devos D.P."/>
            <person name="Kaster A.-K."/>
            <person name="Ovreas L."/>
            <person name="Rohde M."/>
            <person name="Galperin M.Y."/>
            <person name="Jogler C."/>
        </authorList>
    </citation>
    <scope>NUCLEOTIDE SEQUENCE [LARGE SCALE GENOMIC DNA]</scope>
    <source>
        <strain evidence="1 2">KOR34</strain>
    </source>
</reference>
<protein>
    <submittedName>
        <fullName evidence="1">Competence protein A</fullName>
    </submittedName>
</protein>
<dbReference type="RefSeq" id="WP_146562442.1">
    <property type="nucleotide sequence ID" value="NZ_SIHJ01000001.1"/>
</dbReference>
<dbReference type="Gene3D" id="3.30.1490.300">
    <property type="match status" value="1"/>
</dbReference>
<dbReference type="AlphaFoldDB" id="A0A5C5VD56"/>
<dbReference type="EMBL" id="SIHJ01000001">
    <property type="protein sequence ID" value="TWT35923.1"/>
    <property type="molecule type" value="Genomic_DNA"/>
</dbReference>
<evidence type="ECO:0000313" key="2">
    <source>
        <dbReference type="Proteomes" id="UP000316714"/>
    </source>
</evidence>